<evidence type="ECO:0000256" key="1">
    <source>
        <dbReference type="SAM" id="MobiDB-lite"/>
    </source>
</evidence>
<evidence type="ECO:0000313" key="2">
    <source>
        <dbReference type="EMBL" id="MVT27294.1"/>
    </source>
</evidence>
<sequence>MNALMARINPRSKARRSTGTSIPNNRILQMLSASERRDFGFGPLDAPARDLRTFEGIAYRR</sequence>
<dbReference type="EMBL" id="WRPM01000097">
    <property type="protein sequence ID" value="MVT27294.1"/>
    <property type="molecule type" value="Genomic_DNA"/>
</dbReference>
<protein>
    <submittedName>
        <fullName evidence="2">Uncharacterized protein</fullName>
    </submittedName>
</protein>
<name>A0A7K1ULJ7_9MICC</name>
<dbReference type="AlphaFoldDB" id="A0A7K1ULJ7"/>
<accession>A0A7K1ULJ7</accession>
<reference evidence="2 3" key="1">
    <citation type="submission" date="2019-12" db="EMBL/GenBank/DDBJ databases">
        <title>Nesterenkonia muleiensis sp. nov., a novel actinobacterium isolated from sap of Populus euphratica.</title>
        <authorList>
            <person name="Wang R."/>
        </authorList>
    </citation>
    <scope>NUCLEOTIDE SEQUENCE [LARGE SCALE GENOMIC DNA]</scope>
    <source>
        <strain evidence="2 3">F10</strain>
    </source>
</reference>
<dbReference type="RefSeq" id="WP_157325121.1">
    <property type="nucleotide sequence ID" value="NZ_BMFX01000003.1"/>
</dbReference>
<feature type="region of interest" description="Disordered" evidence="1">
    <location>
        <begin position="1"/>
        <end position="23"/>
    </location>
</feature>
<proteinExistence type="predicted"/>
<organism evidence="2 3">
    <name type="scientific">Nesterenkonia alkaliphila</name>
    <dbReference type="NCBI Taxonomy" id="1463631"/>
    <lineage>
        <taxon>Bacteria</taxon>
        <taxon>Bacillati</taxon>
        <taxon>Actinomycetota</taxon>
        <taxon>Actinomycetes</taxon>
        <taxon>Micrococcales</taxon>
        <taxon>Micrococcaceae</taxon>
        <taxon>Nesterenkonia</taxon>
    </lineage>
</organism>
<dbReference type="Proteomes" id="UP000460157">
    <property type="component" value="Unassembled WGS sequence"/>
</dbReference>
<gene>
    <name evidence="2" type="ORF">GNZ21_13205</name>
</gene>
<keyword evidence="3" id="KW-1185">Reference proteome</keyword>
<evidence type="ECO:0000313" key="3">
    <source>
        <dbReference type="Proteomes" id="UP000460157"/>
    </source>
</evidence>
<comment type="caution">
    <text evidence="2">The sequence shown here is derived from an EMBL/GenBank/DDBJ whole genome shotgun (WGS) entry which is preliminary data.</text>
</comment>